<proteinExistence type="predicted"/>
<dbReference type="OrthoDB" id="285017at2"/>
<gene>
    <name evidence="1" type="primary">maa_2</name>
    <name evidence="1" type="ORF">Pr1d_33520</name>
</gene>
<dbReference type="InterPro" id="IPR011004">
    <property type="entry name" value="Trimer_LpxA-like_sf"/>
</dbReference>
<dbReference type="CDD" id="cd04647">
    <property type="entry name" value="LbH_MAT_like"/>
    <property type="match status" value="1"/>
</dbReference>
<evidence type="ECO:0000313" key="1">
    <source>
        <dbReference type="EMBL" id="QEG36043.1"/>
    </source>
</evidence>
<reference evidence="1 2" key="1">
    <citation type="submission" date="2019-08" db="EMBL/GenBank/DDBJ databases">
        <title>Deep-cultivation of Planctomycetes and their phenomic and genomic characterization uncovers novel biology.</title>
        <authorList>
            <person name="Wiegand S."/>
            <person name="Jogler M."/>
            <person name="Boedeker C."/>
            <person name="Pinto D."/>
            <person name="Vollmers J."/>
            <person name="Rivas-Marin E."/>
            <person name="Kohn T."/>
            <person name="Peeters S.H."/>
            <person name="Heuer A."/>
            <person name="Rast P."/>
            <person name="Oberbeckmann S."/>
            <person name="Bunk B."/>
            <person name="Jeske O."/>
            <person name="Meyerdierks A."/>
            <person name="Storesund J.E."/>
            <person name="Kallscheuer N."/>
            <person name="Luecker S."/>
            <person name="Lage O.M."/>
            <person name="Pohl T."/>
            <person name="Merkel B.J."/>
            <person name="Hornburger P."/>
            <person name="Mueller R.-W."/>
            <person name="Bruemmer F."/>
            <person name="Labrenz M."/>
            <person name="Spormann A.M."/>
            <person name="Op den Camp H."/>
            <person name="Overmann J."/>
            <person name="Amann R."/>
            <person name="Jetten M.S.M."/>
            <person name="Mascher T."/>
            <person name="Medema M.H."/>
            <person name="Devos D.P."/>
            <person name="Kaster A.-K."/>
            <person name="Ovreas L."/>
            <person name="Rohde M."/>
            <person name="Galperin M.Y."/>
            <person name="Jogler C."/>
        </authorList>
    </citation>
    <scope>NUCLEOTIDE SEQUENCE [LARGE SCALE GENOMIC DNA]</scope>
    <source>
        <strain evidence="1 2">Pr1d</strain>
    </source>
</reference>
<dbReference type="Proteomes" id="UP000323917">
    <property type="component" value="Chromosome"/>
</dbReference>
<dbReference type="EMBL" id="CP042913">
    <property type="protein sequence ID" value="QEG36043.1"/>
    <property type="molecule type" value="Genomic_DNA"/>
</dbReference>
<name>A0A5B9QQ02_9BACT</name>
<dbReference type="KEGG" id="bgok:Pr1d_33520"/>
<evidence type="ECO:0000313" key="2">
    <source>
        <dbReference type="Proteomes" id="UP000323917"/>
    </source>
</evidence>
<dbReference type="GO" id="GO:0008925">
    <property type="term" value="F:maltose O-acetyltransferase activity"/>
    <property type="evidence" value="ECO:0007669"/>
    <property type="project" value="UniProtKB-EC"/>
</dbReference>
<sequence>MFDILMKIRRGEGRFWSMVKQFAKSIVRLHVPVVPLNKPIFSVLYLIHVGIRFLVLNILRVVWFQPLFSSQCVAVGPNFRMEQLVFLQGLGRIIIGSDVHLSGKSNIGFCNSVFERPVLEIGNSTFLGHDCSIYVAQSVHIGRNCLIAGGVIIRDYDGHPLDYLSRRNGMPILKSSIKTVSIGDDVWIGARAVILKGTSIGNRSIVAASSVVTKDVPPDSIVAGNPARIVKKMGASEKTSCHDD</sequence>
<dbReference type="Pfam" id="PF14602">
    <property type="entry name" value="Hexapep_2"/>
    <property type="match status" value="1"/>
</dbReference>
<organism evidence="1 2">
    <name type="scientific">Bythopirellula goksoeyrii</name>
    <dbReference type="NCBI Taxonomy" id="1400387"/>
    <lineage>
        <taxon>Bacteria</taxon>
        <taxon>Pseudomonadati</taxon>
        <taxon>Planctomycetota</taxon>
        <taxon>Planctomycetia</taxon>
        <taxon>Pirellulales</taxon>
        <taxon>Lacipirellulaceae</taxon>
        <taxon>Bythopirellula</taxon>
    </lineage>
</organism>
<dbReference type="PANTHER" id="PTHR23416:SF78">
    <property type="entry name" value="LIPOPOLYSACCHARIDE BIOSYNTHESIS O-ACETYL TRANSFERASE WBBJ-RELATED"/>
    <property type="match status" value="1"/>
</dbReference>
<dbReference type="EC" id="2.3.1.79" evidence="1"/>
<keyword evidence="1" id="KW-0012">Acyltransferase</keyword>
<keyword evidence="1" id="KW-0808">Transferase</keyword>
<protein>
    <submittedName>
        <fullName evidence="1">Maltose O-acetyltransferase</fullName>
        <ecNumber evidence="1">2.3.1.79</ecNumber>
    </submittedName>
</protein>
<dbReference type="Gene3D" id="2.160.10.10">
    <property type="entry name" value="Hexapeptide repeat proteins"/>
    <property type="match status" value="1"/>
</dbReference>
<dbReference type="SUPFAM" id="SSF51161">
    <property type="entry name" value="Trimeric LpxA-like enzymes"/>
    <property type="match status" value="1"/>
</dbReference>
<dbReference type="PANTHER" id="PTHR23416">
    <property type="entry name" value="SIALIC ACID SYNTHASE-RELATED"/>
    <property type="match status" value="1"/>
</dbReference>
<dbReference type="Pfam" id="PF00132">
    <property type="entry name" value="Hexapep"/>
    <property type="match status" value="1"/>
</dbReference>
<dbReference type="InterPro" id="IPR001451">
    <property type="entry name" value="Hexapep"/>
</dbReference>
<accession>A0A5B9QQ02</accession>
<dbReference type="InterPro" id="IPR051159">
    <property type="entry name" value="Hexapeptide_acetyltransf"/>
</dbReference>
<keyword evidence="2" id="KW-1185">Reference proteome</keyword>
<dbReference type="AlphaFoldDB" id="A0A5B9QQ02"/>